<comment type="caution">
    <text evidence="1">The sequence shown here is derived from an EMBL/GenBank/DDBJ whole genome shotgun (WGS) entry which is preliminary data.</text>
</comment>
<dbReference type="VEuPathDB" id="FungiDB:PSHT_14417"/>
<evidence type="ECO:0000313" key="1">
    <source>
        <dbReference type="EMBL" id="POW06618.1"/>
    </source>
</evidence>
<keyword evidence="2" id="KW-1185">Reference proteome</keyword>
<dbReference type="Proteomes" id="UP000239156">
    <property type="component" value="Unassembled WGS sequence"/>
</dbReference>
<reference evidence="1" key="1">
    <citation type="submission" date="2017-12" db="EMBL/GenBank/DDBJ databases">
        <title>Gene loss provides genomic basis for host adaptation in cereal stripe rust fungi.</title>
        <authorList>
            <person name="Xia C."/>
        </authorList>
    </citation>
    <scope>NUCLEOTIDE SEQUENCE [LARGE SCALE GENOMIC DNA]</scope>
    <source>
        <strain evidence="1">93-210</strain>
    </source>
</reference>
<accession>A0A2S4VAW9</accession>
<protein>
    <submittedName>
        <fullName evidence="1">Uncharacterized protein</fullName>
    </submittedName>
</protein>
<dbReference type="VEuPathDB" id="FungiDB:PSTT_08839"/>
<sequence length="275" mass="31261">MTLADPSRDISASGASLSENNYFAIKQRFGNLANYEFLTSNTTPTDLSIQIKSIIDALWDPDELWDNTGPTMKLVLKLQAETEETLNQTIRAIDDIIPGKLPKPNQTHDQIFREFKCYRLRGLNGAIRRDMRREINIFFRIANGLLNHFSLDQTTSKLTYYAHGMQDIDQAWDDLSSLINSGDEQVSQPLVQLAKSFIPFIKLSRLFFGKLSRERMSRKRGPFCTEMSSYQLDLLETSVQTISGYILFVPHQLEGPDEDGPAATSSPLIYQVEKI</sequence>
<gene>
    <name evidence="1" type="ORF">PSTT_08839</name>
</gene>
<dbReference type="PANTHER" id="PTHR33069:SF3">
    <property type="entry name" value="DYNEIN HEAVY CHAIN TAIL DOMAIN-CONTAINING PROTEIN"/>
    <property type="match status" value="1"/>
</dbReference>
<dbReference type="EMBL" id="PKSL01000084">
    <property type="protein sequence ID" value="POW06618.1"/>
    <property type="molecule type" value="Genomic_DNA"/>
</dbReference>
<evidence type="ECO:0000313" key="2">
    <source>
        <dbReference type="Proteomes" id="UP000239156"/>
    </source>
</evidence>
<name>A0A2S4VAW9_9BASI</name>
<dbReference type="PANTHER" id="PTHR33069">
    <property type="entry name" value="CHROMOSOME 7, WHOLE GENOME SHOTGUN SEQUENCE-RELATED"/>
    <property type="match status" value="1"/>
</dbReference>
<organism evidence="1 2">
    <name type="scientific">Puccinia striiformis</name>
    <dbReference type="NCBI Taxonomy" id="27350"/>
    <lineage>
        <taxon>Eukaryota</taxon>
        <taxon>Fungi</taxon>
        <taxon>Dikarya</taxon>
        <taxon>Basidiomycota</taxon>
        <taxon>Pucciniomycotina</taxon>
        <taxon>Pucciniomycetes</taxon>
        <taxon>Pucciniales</taxon>
        <taxon>Pucciniaceae</taxon>
        <taxon>Puccinia</taxon>
    </lineage>
</organism>
<proteinExistence type="predicted"/>
<dbReference type="AlphaFoldDB" id="A0A2S4VAW9"/>